<dbReference type="Proteomes" id="UP000192418">
    <property type="component" value="Unassembled WGS sequence"/>
</dbReference>
<dbReference type="InterPro" id="IPR009051">
    <property type="entry name" value="Helical_ferredxn"/>
</dbReference>
<dbReference type="InterPro" id="IPR017896">
    <property type="entry name" value="4Fe4S_Fe-S-bd"/>
</dbReference>
<dbReference type="SUPFAM" id="SSF46548">
    <property type="entry name" value="alpha-helical ferredoxin"/>
    <property type="match status" value="1"/>
</dbReference>
<protein>
    <submittedName>
        <fullName evidence="7">CoB-CoM heterodisulfide reductase, subunit D</fullName>
    </submittedName>
</protein>
<evidence type="ECO:0000256" key="4">
    <source>
        <dbReference type="ARBA" id="ARBA00023004"/>
    </source>
</evidence>
<dbReference type="RefSeq" id="WP_232367168.1">
    <property type="nucleotide sequence ID" value="NZ_FWXY01000015.1"/>
</dbReference>
<accession>A0A1W2D5C9</accession>
<dbReference type="PROSITE" id="PS00198">
    <property type="entry name" value="4FE4S_FER_1"/>
    <property type="match status" value="1"/>
</dbReference>
<dbReference type="STRING" id="1121400.SAMN02746065_11590"/>
<keyword evidence="2" id="KW-0479">Metal-binding</keyword>
<evidence type="ECO:0000259" key="6">
    <source>
        <dbReference type="PROSITE" id="PS51379"/>
    </source>
</evidence>
<keyword evidence="4" id="KW-0408">Iron</keyword>
<dbReference type="GO" id="GO:0005886">
    <property type="term" value="C:plasma membrane"/>
    <property type="evidence" value="ECO:0007669"/>
    <property type="project" value="TreeGrafter"/>
</dbReference>
<keyword evidence="1" id="KW-0004">4Fe-4S</keyword>
<keyword evidence="3" id="KW-0560">Oxidoreductase</keyword>
<reference evidence="7 8" key="1">
    <citation type="submission" date="2017-04" db="EMBL/GenBank/DDBJ databases">
        <authorList>
            <person name="Afonso C.L."/>
            <person name="Miller P.J."/>
            <person name="Scott M.A."/>
            <person name="Spackman E."/>
            <person name="Goraichik I."/>
            <person name="Dimitrov K.M."/>
            <person name="Suarez D.L."/>
            <person name="Swayne D.E."/>
        </authorList>
    </citation>
    <scope>NUCLEOTIDE SEQUENCE [LARGE SCALE GENOMIC DNA]</scope>
    <source>
        <strain evidence="7 8">DSM 3385</strain>
    </source>
</reference>
<dbReference type="InterPro" id="IPR051460">
    <property type="entry name" value="HdrC_iron-sulfur_subunit"/>
</dbReference>
<sequence length="393" mass="44127">MAHFNIKEKLQMEACTGCLQCAEICPAVLSSNEICLSGVYRLDQLKKIFRSENGPLKWLYKNNALTSEALTEFADTVYRCTLCGKCQEVCPAGIELKELWISLREHLVQRDACPEKVNMIRDNLGESHNVFDEDNEERADWVEDMQDAPDDCYIRESADVVYFTGCVSSYFPMAQKIPMATVKILDKAGISFTLLGEEEWCCGFPLIGAGLKEHIGKYIRHNIESIRKKGADTVIFACPSCYQMWLEYYPDEFKLYHVTEYMEQLIKEEKISINSLDITVTYHDPCDLGRGAGVYDAPRNVIKAIPGIRLKELPRNKSACQCCGGGGNLEMIDAALSSGIAKQKVDEIEQTGASVLLSACQQCVRTINTYVKRNKVSLDVMDITELIAQNLAD</sequence>
<evidence type="ECO:0000313" key="7">
    <source>
        <dbReference type="EMBL" id="SMC92679.1"/>
    </source>
</evidence>
<organism evidence="7 8">
    <name type="scientific">Desulfocicer vacuolatum DSM 3385</name>
    <dbReference type="NCBI Taxonomy" id="1121400"/>
    <lineage>
        <taxon>Bacteria</taxon>
        <taxon>Pseudomonadati</taxon>
        <taxon>Thermodesulfobacteriota</taxon>
        <taxon>Desulfobacteria</taxon>
        <taxon>Desulfobacterales</taxon>
        <taxon>Desulfobacteraceae</taxon>
        <taxon>Desulfocicer</taxon>
    </lineage>
</organism>
<name>A0A1W2D5C9_9BACT</name>
<evidence type="ECO:0000256" key="1">
    <source>
        <dbReference type="ARBA" id="ARBA00022485"/>
    </source>
</evidence>
<dbReference type="EMBL" id="FWXY01000015">
    <property type="protein sequence ID" value="SMC92679.1"/>
    <property type="molecule type" value="Genomic_DNA"/>
</dbReference>
<feature type="domain" description="4Fe-4S ferredoxin-type" evidence="6">
    <location>
        <begin position="70"/>
        <end position="99"/>
    </location>
</feature>
<gene>
    <name evidence="7" type="ORF">SAMN02746065_11590</name>
</gene>
<feature type="domain" description="4Fe-4S ferredoxin-type" evidence="6">
    <location>
        <begin position="6"/>
        <end position="34"/>
    </location>
</feature>
<dbReference type="Gene3D" id="1.10.1060.10">
    <property type="entry name" value="Alpha-helical ferredoxin"/>
    <property type="match status" value="1"/>
</dbReference>
<proteinExistence type="predicted"/>
<evidence type="ECO:0000256" key="5">
    <source>
        <dbReference type="ARBA" id="ARBA00023014"/>
    </source>
</evidence>
<evidence type="ECO:0000256" key="2">
    <source>
        <dbReference type="ARBA" id="ARBA00022723"/>
    </source>
</evidence>
<dbReference type="GO" id="GO:0046872">
    <property type="term" value="F:metal ion binding"/>
    <property type="evidence" value="ECO:0007669"/>
    <property type="project" value="UniProtKB-KW"/>
</dbReference>
<dbReference type="GO" id="GO:0016491">
    <property type="term" value="F:oxidoreductase activity"/>
    <property type="evidence" value="ECO:0007669"/>
    <property type="project" value="UniProtKB-KW"/>
</dbReference>
<dbReference type="InterPro" id="IPR004017">
    <property type="entry name" value="Cys_rich_dom"/>
</dbReference>
<evidence type="ECO:0000256" key="3">
    <source>
        <dbReference type="ARBA" id="ARBA00023002"/>
    </source>
</evidence>
<dbReference type="Pfam" id="PF02754">
    <property type="entry name" value="CCG"/>
    <property type="match status" value="2"/>
</dbReference>
<evidence type="ECO:0000313" key="8">
    <source>
        <dbReference type="Proteomes" id="UP000192418"/>
    </source>
</evidence>
<dbReference type="Pfam" id="PF13183">
    <property type="entry name" value="Fer4_8"/>
    <property type="match status" value="1"/>
</dbReference>
<dbReference type="AlphaFoldDB" id="A0A1W2D5C9"/>
<dbReference type="GO" id="GO:0051539">
    <property type="term" value="F:4 iron, 4 sulfur cluster binding"/>
    <property type="evidence" value="ECO:0007669"/>
    <property type="project" value="UniProtKB-KW"/>
</dbReference>
<keyword evidence="5" id="KW-0411">Iron-sulfur</keyword>
<dbReference type="InterPro" id="IPR017900">
    <property type="entry name" value="4Fe4S_Fe_S_CS"/>
</dbReference>
<keyword evidence="8" id="KW-1185">Reference proteome</keyword>
<dbReference type="PANTHER" id="PTHR43255:SF1">
    <property type="entry name" value="IRON-SULFUR-BINDING OXIDOREDUCTASE FADF-RELATED"/>
    <property type="match status" value="1"/>
</dbReference>
<dbReference type="PANTHER" id="PTHR43255">
    <property type="entry name" value="IRON-SULFUR-BINDING OXIDOREDUCTASE FADF-RELATED-RELATED"/>
    <property type="match status" value="1"/>
</dbReference>
<dbReference type="PROSITE" id="PS51379">
    <property type="entry name" value="4FE4S_FER_2"/>
    <property type="match status" value="2"/>
</dbReference>